<proteinExistence type="predicted"/>
<gene>
    <name evidence="1" type="ORF">HE1_01065</name>
</gene>
<reference evidence="1 2" key="1">
    <citation type="journal article" date="2014" name="FEMS Microbiol. Lett.">
        <title>Draft genome sequences of three Holospora species (Holospora obtusa, Holospora undulata, and Holospora elegans), endonuclear symbiotic bacteria of the ciliate Paramecium caudatum.</title>
        <authorList>
            <person name="Dohra H."/>
            <person name="Tanaka K."/>
            <person name="Suzuki T."/>
            <person name="Fujishima M."/>
            <person name="Suzuki H."/>
        </authorList>
    </citation>
    <scope>NUCLEOTIDE SEQUENCE [LARGE SCALE GENOMIC DNA]</scope>
    <source>
        <strain evidence="1 2">E1</strain>
    </source>
</reference>
<comment type="caution">
    <text evidence="1">The sequence shown here is derived from an EMBL/GenBank/DDBJ whole genome shotgun (WGS) entry which is preliminary data.</text>
</comment>
<dbReference type="Proteomes" id="UP000024842">
    <property type="component" value="Unassembled WGS sequence"/>
</dbReference>
<accession>A0A023DYY1</accession>
<organism evidence="1 2">
    <name type="scientific">Holospora elegans E1</name>
    <dbReference type="NCBI Taxonomy" id="1427503"/>
    <lineage>
        <taxon>Bacteria</taxon>
        <taxon>Pseudomonadati</taxon>
        <taxon>Pseudomonadota</taxon>
        <taxon>Alphaproteobacteria</taxon>
        <taxon>Holosporales</taxon>
        <taxon>Holosporaceae</taxon>
        <taxon>Holospora</taxon>
    </lineage>
</organism>
<evidence type="ECO:0000313" key="2">
    <source>
        <dbReference type="Proteomes" id="UP000024842"/>
    </source>
</evidence>
<dbReference type="AlphaFoldDB" id="A0A023DYY1"/>
<dbReference type="Gene3D" id="3.10.450.50">
    <property type="match status" value="1"/>
</dbReference>
<dbReference type="InterPro" id="IPR032710">
    <property type="entry name" value="NTF2-like_dom_sf"/>
</dbReference>
<evidence type="ECO:0000313" key="1">
    <source>
        <dbReference type="EMBL" id="GAJ46726.1"/>
    </source>
</evidence>
<sequence length="48" mass="5483">MNTTNNLGLAESYYTAMLAKDFDKMAGYLHENVHFIGLFSPNLIRACW</sequence>
<protein>
    <submittedName>
        <fullName evidence="1">Uncharacterized protein</fullName>
    </submittedName>
</protein>
<name>A0A023DYY1_9PROT</name>
<dbReference type="SUPFAM" id="SSF54427">
    <property type="entry name" value="NTF2-like"/>
    <property type="match status" value="1"/>
</dbReference>
<dbReference type="EMBL" id="BAUP01000130">
    <property type="protein sequence ID" value="GAJ46726.1"/>
    <property type="molecule type" value="Genomic_DNA"/>
</dbReference>
<keyword evidence="2" id="KW-1185">Reference proteome</keyword>